<reference evidence="4 5" key="1">
    <citation type="submission" date="2020-08" db="EMBL/GenBank/DDBJ databases">
        <title>Genomic Encyclopedia of Type Strains, Phase IV (KMG-IV): sequencing the most valuable type-strain genomes for metagenomic binning, comparative biology and taxonomic classification.</title>
        <authorList>
            <person name="Goeker M."/>
        </authorList>
    </citation>
    <scope>NUCLEOTIDE SEQUENCE [LARGE SCALE GENOMIC DNA]</scope>
    <source>
        <strain evidence="4 5">DSM 105137</strain>
    </source>
</reference>
<evidence type="ECO:0000313" key="5">
    <source>
        <dbReference type="Proteomes" id="UP000576209"/>
    </source>
</evidence>
<feature type="transmembrane region" description="Helical" evidence="1">
    <location>
        <begin position="194"/>
        <end position="212"/>
    </location>
</feature>
<dbReference type="GO" id="GO:0009103">
    <property type="term" value="P:lipopolysaccharide biosynthetic process"/>
    <property type="evidence" value="ECO:0007669"/>
    <property type="project" value="TreeGrafter"/>
</dbReference>
<dbReference type="InterPro" id="IPR050879">
    <property type="entry name" value="Acyltransferase_3"/>
</dbReference>
<dbReference type="PANTHER" id="PTHR23028:SF53">
    <property type="entry name" value="ACYL_TRANSF_3 DOMAIN-CONTAINING PROTEIN"/>
    <property type="match status" value="1"/>
</dbReference>
<feature type="domain" description="Acyltransferase 3" evidence="2">
    <location>
        <begin position="5"/>
        <end position="333"/>
    </location>
</feature>
<name>A0A840EH33_9BACT</name>
<evidence type="ECO:0000259" key="3">
    <source>
        <dbReference type="Pfam" id="PF19040"/>
    </source>
</evidence>
<feature type="transmembrane region" description="Helical" evidence="1">
    <location>
        <begin position="12"/>
        <end position="32"/>
    </location>
</feature>
<dbReference type="GO" id="GO:0016747">
    <property type="term" value="F:acyltransferase activity, transferring groups other than amino-acyl groups"/>
    <property type="evidence" value="ECO:0007669"/>
    <property type="project" value="InterPro"/>
</dbReference>
<dbReference type="InterPro" id="IPR043968">
    <property type="entry name" value="SGNH"/>
</dbReference>
<organism evidence="4 5">
    <name type="scientific">Neolewinella aquimaris</name>
    <dbReference type="NCBI Taxonomy" id="1835722"/>
    <lineage>
        <taxon>Bacteria</taxon>
        <taxon>Pseudomonadati</taxon>
        <taxon>Bacteroidota</taxon>
        <taxon>Saprospiria</taxon>
        <taxon>Saprospirales</taxon>
        <taxon>Lewinellaceae</taxon>
        <taxon>Neolewinella</taxon>
    </lineage>
</organism>
<gene>
    <name evidence="4" type="ORF">GGR28_002846</name>
</gene>
<feature type="transmembrane region" description="Helical" evidence="1">
    <location>
        <begin position="351"/>
        <end position="371"/>
    </location>
</feature>
<feature type="transmembrane region" description="Helical" evidence="1">
    <location>
        <begin position="75"/>
        <end position="93"/>
    </location>
</feature>
<dbReference type="Proteomes" id="UP000576209">
    <property type="component" value="Unassembled WGS sequence"/>
</dbReference>
<proteinExistence type="predicted"/>
<dbReference type="PANTHER" id="PTHR23028">
    <property type="entry name" value="ACETYLTRANSFERASE"/>
    <property type="match status" value="1"/>
</dbReference>
<dbReference type="RefSeq" id="WP_183496451.1">
    <property type="nucleotide sequence ID" value="NZ_JACIFF010000007.1"/>
</dbReference>
<keyword evidence="1" id="KW-0812">Transmembrane</keyword>
<protein>
    <submittedName>
        <fullName evidence="4">Peptidoglycan/LPS O-acetylase OafA/YrhL</fullName>
    </submittedName>
</protein>
<feature type="transmembrane region" description="Helical" evidence="1">
    <location>
        <begin position="132"/>
        <end position="153"/>
    </location>
</feature>
<dbReference type="InterPro" id="IPR002656">
    <property type="entry name" value="Acyl_transf_3_dom"/>
</dbReference>
<feature type="transmembrane region" description="Helical" evidence="1">
    <location>
        <begin position="224"/>
        <end position="244"/>
    </location>
</feature>
<evidence type="ECO:0000259" key="2">
    <source>
        <dbReference type="Pfam" id="PF01757"/>
    </source>
</evidence>
<dbReference type="Pfam" id="PF01757">
    <property type="entry name" value="Acyl_transf_3"/>
    <property type="match status" value="1"/>
</dbReference>
<feature type="domain" description="SGNH" evidence="3">
    <location>
        <begin position="431"/>
        <end position="638"/>
    </location>
</feature>
<keyword evidence="5" id="KW-1185">Reference proteome</keyword>
<dbReference type="AlphaFoldDB" id="A0A840EH33"/>
<comment type="caution">
    <text evidence="4">The sequence shown here is derived from an EMBL/GenBank/DDBJ whole genome shotgun (WGS) entry which is preliminary data.</text>
</comment>
<feature type="transmembrane region" description="Helical" evidence="1">
    <location>
        <begin position="38"/>
        <end position="54"/>
    </location>
</feature>
<feature type="transmembrane region" description="Helical" evidence="1">
    <location>
        <begin position="280"/>
        <end position="298"/>
    </location>
</feature>
<dbReference type="GO" id="GO:0016020">
    <property type="term" value="C:membrane"/>
    <property type="evidence" value="ECO:0007669"/>
    <property type="project" value="TreeGrafter"/>
</dbReference>
<feature type="transmembrane region" description="Helical" evidence="1">
    <location>
        <begin position="318"/>
        <end position="336"/>
    </location>
</feature>
<feature type="transmembrane region" description="Helical" evidence="1">
    <location>
        <begin position="250"/>
        <end position="268"/>
    </location>
</feature>
<sequence length="656" mass="75198">MKYRPEIDGLRALAVVPVILFHAGFMVCSGGFVGVDMFFVISGYLITTIIATELDKGTFSIINFYERRARRILPALFLILTCTLPFAWTWLLPSDMKDYSESLVAVSTYWSNILFWKEVDYWDTLSELKPLLHTWTLAVEEQYYVFFPLFLMAVWSFKKLWIFILLLGLTVVSLVVAQWGSIAHPDAAFYLLPTRGWELAIGAIVAFLFCYHKRLMKNVLSSKTANEGMGVIGLLMIGYSVFYYDESVPFPGVYALMPTVGTALIVVFTSTETWVGKLLGIKPLVTIGLISYSAYLWHQPIFAFFRYQSVTVPDANTLLLLSVAVFPISYLSWRFVENPFRNKKKFDRKAVFVYSLIGSLVFLTIGTVGMLTNGYEQRDSIKKLVVRNYQPDNTALRKESWSGLINLANDDDYGVDGNAFDNTLWFDLKDQRPKILVVGNSYSKDMFNDISHSKRIAQQFQLARYGVQIKNMTAPNAKIYRSPNYKEADIILIATWFYDADLDALPIILDKLEQDNKNAVLMTGEFKFTNVGFRTAADRIVQEALFGEDHLDNLDVPDLVDRVDSIYYQELVQDSHQQREIDRRLQDLQANHTELLIVNRLEYMCDSLAERCFMINDQLEKYLYDSGHHTLAGSKFYGVRIDSVGWLEGLDKFRVK</sequence>
<keyword evidence="1" id="KW-0472">Membrane</keyword>
<evidence type="ECO:0000256" key="1">
    <source>
        <dbReference type="SAM" id="Phobius"/>
    </source>
</evidence>
<dbReference type="Pfam" id="PF19040">
    <property type="entry name" value="SGNH"/>
    <property type="match status" value="1"/>
</dbReference>
<feature type="transmembrane region" description="Helical" evidence="1">
    <location>
        <begin position="160"/>
        <end position="182"/>
    </location>
</feature>
<accession>A0A840EH33</accession>
<keyword evidence="1" id="KW-1133">Transmembrane helix</keyword>
<evidence type="ECO:0000313" key="4">
    <source>
        <dbReference type="EMBL" id="MBB4080216.1"/>
    </source>
</evidence>
<dbReference type="EMBL" id="JACIFF010000007">
    <property type="protein sequence ID" value="MBB4080216.1"/>
    <property type="molecule type" value="Genomic_DNA"/>
</dbReference>